<dbReference type="InterPro" id="IPR022893">
    <property type="entry name" value="Shikimate_DH_fam"/>
</dbReference>
<reference evidence="3 5" key="2">
    <citation type="submission" date="2020-05" db="EMBL/GenBank/DDBJ databases">
        <authorList>
            <person name="Zhang R."/>
        </authorList>
    </citation>
    <scope>NUCLEOTIDE SEQUENCE [LARGE SCALE GENOMIC DNA]</scope>
    <source>
        <strain evidence="3 5">DSM 28986</strain>
    </source>
</reference>
<dbReference type="Proteomes" id="UP000546917">
    <property type="component" value="Unassembled WGS sequence"/>
</dbReference>
<dbReference type="SUPFAM" id="SSF51735">
    <property type="entry name" value="NAD(P)-binding Rossmann-fold domains"/>
    <property type="match status" value="1"/>
</dbReference>
<gene>
    <name evidence="2" type="ORF">FAD_1607</name>
    <name evidence="3" type="ORF">HLB00_01620</name>
</gene>
<dbReference type="InterPro" id="IPR046346">
    <property type="entry name" value="Aminoacid_DH-like_N_sf"/>
</dbReference>
<keyword evidence="4" id="KW-1185">Reference proteome</keyword>
<feature type="domain" description="Shikimate dehydrogenase substrate binding N-terminal" evidence="1">
    <location>
        <begin position="6"/>
        <end position="87"/>
    </location>
</feature>
<evidence type="ECO:0000313" key="5">
    <source>
        <dbReference type="Proteomes" id="UP000546917"/>
    </source>
</evidence>
<dbReference type="SUPFAM" id="SSF53223">
    <property type="entry name" value="Aminoacid dehydrogenase-like, N-terminal domain"/>
    <property type="match status" value="1"/>
</dbReference>
<dbReference type="GeneID" id="16024873"/>
<evidence type="ECO:0000313" key="4">
    <source>
        <dbReference type="Proteomes" id="UP000192050"/>
    </source>
</evidence>
<dbReference type="GO" id="GO:0004764">
    <property type="term" value="F:shikimate 3-dehydrogenase (NADP+) activity"/>
    <property type="evidence" value="ECO:0007669"/>
    <property type="project" value="InterPro"/>
</dbReference>
<dbReference type="CDD" id="cd01065">
    <property type="entry name" value="NAD_bind_Shikimate_DH"/>
    <property type="match status" value="1"/>
</dbReference>
<evidence type="ECO:0000259" key="1">
    <source>
        <dbReference type="Pfam" id="PF08501"/>
    </source>
</evidence>
<dbReference type="PANTHER" id="PTHR21089">
    <property type="entry name" value="SHIKIMATE DEHYDROGENASE"/>
    <property type="match status" value="1"/>
</dbReference>
<dbReference type="RefSeq" id="WP_009886740.1">
    <property type="nucleotide sequence ID" value="NZ_CP015363.1"/>
</dbReference>
<dbReference type="Proteomes" id="UP000192050">
    <property type="component" value="Chromosome"/>
</dbReference>
<protein>
    <submittedName>
        <fullName evidence="2">Shikimate 5-dehydrogenase</fullName>
    </submittedName>
    <submittedName>
        <fullName evidence="3">Shikimate dehydrogenase</fullName>
    </submittedName>
</protein>
<dbReference type="EMBL" id="CP015363">
    <property type="protein sequence ID" value="ARD85452.1"/>
    <property type="molecule type" value="Genomic_DNA"/>
</dbReference>
<accession>A0A1V0N5P0</accession>
<dbReference type="Gene3D" id="3.40.50.720">
    <property type="entry name" value="NAD(P)-binding Rossmann-like Domain"/>
    <property type="match status" value="1"/>
</dbReference>
<dbReference type="InterPro" id="IPR013708">
    <property type="entry name" value="Shikimate_DH-bd_N"/>
</dbReference>
<dbReference type="Gene3D" id="3.40.50.10860">
    <property type="entry name" value="Leucine Dehydrogenase, chain A, domain 1"/>
    <property type="match status" value="1"/>
</dbReference>
<name>A0A1V0N5P0_9ARCH</name>
<proteinExistence type="predicted"/>
<dbReference type="InterPro" id="IPR036291">
    <property type="entry name" value="NAD(P)-bd_dom_sf"/>
</dbReference>
<dbReference type="Pfam" id="PF08501">
    <property type="entry name" value="Shikimate_dh_N"/>
    <property type="match status" value="1"/>
</dbReference>
<sequence length="262" mass="29218">MNFSALIGNPVGHSIGQDIYNSLFMDYGIDSMYIAIDLHRKNLPRFFDLSRGNIEGFNITAPYKEESIQFIDYADKIVSDTGSVNLVKNQGGKLYGYNSDYAGFMMLARKNNIDFSGKNVIIMGTGGAARTVAYSIMQNYNSNISIVSRNPGEKKIYGIATTGYNDIKEYDIIINCTPLGTFPDTGMPIPENMIHNGITGIDLVYNPSRTPFLKIVEKNGGIPVNGEDMFIGQGIETLKKIYGITVDYEKFYDIFHENLRSK</sequence>
<dbReference type="GO" id="GO:0005829">
    <property type="term" value="C:cytosol"/>
    <property type="evidence" value="ECO:0007669"/>
    <property type="project" value="TreeGrafter"/>
</dbReference>
<dbReference type="OrthoDB" id="8744at2157"/>
<dbReference type="KEGG" id="fai:FAD_1607"/>
<evidence type="ECO:0000313" key="3">
    <source>
        <dbReference type="EMBL" id="NOL59535.1"/>
    </source>
</evidence>
<evidence type="ECO:0000313" key="2">
    <source>
        <dbReference type="EMBL" id="ARD85452.1"/>
    </source>
</evidence>
<dbReference type="GO" id="GO:0050661">
    <property type="term" value="F:NADP binding"/>
    <property type="evidence" value="ECO:0007669"/>
    <property type="project" value="TreeGrafter"/>
</dbReference>
<dbReference type="GO" id="GO:0009423">
    <property type="term" value="P:chorismate biosynthetic process"/>
    <property type="evidence" value="ECO:0007669"/>
    <property type="project" value="TreeGrafter"/>
</dbReference>
<organism evidence="2 4">
    <name type="scientific">Ferroplasma acidiphilum</name>
    <dbReference type="NCBI Taxonomy" id="74969"/>
    <lineage>
        <taxon>Archaea</taxon>
        <taxon>Methanobacteriati</taxon>
        <taxon>Thermoplasmatota</taxon>
        <taxon>Thermoplasmata</taxon>
        <taxon>Thermoplasmatales</taxon>
        <taxon>Ferroplasmaceae</taxon>
        <taxon>Ferroplasma</taxon>
    </lineage>
</organism>
<dbReference type="PANTHER" id="PTHR21089:SF1">
    <property type="entry name" value="BIFUNCTIONAL 3-DEHYDROQUINATE DEHYDRATASE_SHIKIMATE DEHYDROGENASE, CHLOROPLASTIC"/>
    <property type="match status" value="1"/>
</dbReference>
<dbReference type="GeneID" id="31677097"/>
<dbReference type="GO" id="GO:0019632">
    <property type="term" value="P:shikimate metabolic process"/>
    <property type="evidence" value="ECO:0007669"/>
    <property type="project" value="TreeGrafter"/>
</dbReference>
<dbReference type="AlphaFoldDB" id="A0A1V0N5P0"/>
<dbReference type="EMBL" id="JABGBP010000043">
    <property type="protein sequence ID" value="NOL59535.1"/>
    <property type="molecule type" value="Genomic_DNA"/>
</dbReference>
<dbReference type="STRING" id="74969.FAD_1607"/>
<reference evidence="2 4" key="1">
    <citation type="submission" date="2011-10" db="EMBL/GenBank/DDBJ databases">
        <title>Metabolic and evolutionary patterns in the extreme acidophile Ferroplasma acidiphilum.</title>
        <authorList>
            <person name="Golyshina O.V."/>
            <person name="Kozyavkin S.A."/>
            <person name="Tatusov R.L."/>
            <person name="Slesarev A.I."/>
            <person name="Golyshin P.N."/>
        </authorList>
    </citation>
    <scope>NUCLEOTIDE SEQUENCE [LARGE SCALE GENOMIC DNA]</scope>
    <source>
        <strain evidence="2">Berkeley</strain>
        <strain evidence="4">Y</strain>
    </source>
</reference>